<protein>
    <submittedName>
        <fullName evidence="7">ABC transporter permease</fullName>
    </submittedName>
</protein>
<dbReference type="GO" id="GO:0016020">
    <property type="term" value="C:membrane"/>
    <property type="evidence" value="ECO:0007669"/>
    <property type="project" value="UniProtKB-SubCell"/>
</dbReference>
<dbReference type="EMBL" id="CP048000">
    <property type="protein sequence ID" value="QHQ60931.1"/>
    <property type="molecule type" value="Genomic_DNA"/>
</dbReference>
<dbReference type="InterPro" id="IPR013525">
    <property type="entry name" value="ABC2_TM"/>
</dbReference>
<evidence type="ECO:0000256" key="2">
    <source>
        <dbReference type="ARBA" id="ARBA00022692"/>
    </source>
</evidence>
<name>A0A6P1TLP1_9FIRM</name>
<gene>
    <name evidence="7" type="ORF">Ana3638_09245</name>
</gene>
<reference evidence="7 8" key="1">
    <citation type="submission" date="2020-01" db="EMBL/GenBank/DDBJ databases">
        <title>Genome analysis of Anaerocolumna sp. CBA3638.</title>
        <authorList>
            <person name="Kim J."/>
            <person name="Roh S.W."/>
        </authorList>
    </citation>
    <scope>NUCLEOTIDE SEQUENCE [LARGE SCALE GENOMIC DNA]</scope>
    <source>
        <strain evidence="7 8">CBA3638</strain>
    </source>
</reference>
<feature type="transmembrane region" description="Helical" evidence="5">
    <location>
        <begin position="21"/>
        <end position="39"/>
    </location>
</feature>
<dbReference type="GO" id="GO:0140359">
    <property type="term" value="F:ABC-type transporter activity"/>
    <property type="evidence" value="ECO:0007669"/>
    <property type="project" value="InterPro"/>
</dbReference>
<comment type="subcellular location">
    <subcellularLocation>
        <location evidence="1">Membrane</location>
        <topology evidence="1">Multi-pass membrane protein</topology>
    </subcellularLocation>
</comment>
<dbReference type="AlphaFoldDB" id="A0A6P1TLP1"/>
<sequence>MRRYSSQNEIRKKWELKPVQTVLIAGFIAVVACLYAAFLCGVIKNDMNANISASGLAVILSLLGGTFVAVENMPKVFQIMSFASPIRWVIQIMHWI</sequence>
<evidence type="ECO:0000256" key="1">
    <source>
        <dbReference type="ARBA" id="ARBA00004141"/>
    </source>
</evidence>
<proteinExistence type="predicted"/>
<accession>A0A6P1TLP1</accession>
<keyword evidence="4 5" id="KW-0472">Membrane</keyword>
<keyword evidence="3 5" id="KW-1133">Transmembrane helix</keyword>
<evidence type="ECO:0000256" key="3">
    <source>
        <dbReference type="ARBA" id="ARBA00022989"/>
    </source>
</evidence>
<evidence type="ECO:0000313" key="7">
    <source>
        <dbReference type="EMBL" id="QHQ60931.1"/>
    </source>
</evidence>
<evidence type="ECO:0000259" key="6">
    <source>
        <dbReference type="Pfam" id="PF01061"/>
    </source>
</evidence>
<feature type="domain" description="ABC-2 type transporter transmembrane" evidence="6">
    <location>
        <begin position="20"/>
        <end position="94"/>
    </location>
</feature>
<organism evidence="7 8">
    <name type="scientific">Anaerocolumna sedimenticola</name>
    <dbReference type="NCBI Taxonomy" id="2696063"/>
    <lineage>
        <taxon>Bacteria</taxon>
        <taxon>Bacillati</taxon>
        <taxon>Bacillota</taxon>
        <taxon>Clostridia</taxon>
        <taxon>Lachnospirales</taxon>
        <taxon>Lachnospiraceae</taxon>
        <taxon>Anaerocolumna</taxon>
    </lineage>
</organism>
<evidence type="ECO:0000256" key="4">
    <source>
        <dbReference type="ARBA" id="ARBA00023136"/>
    </source>
</evidence>
<dbReference type="Proteomes" id="UP000464314">
    <property type="component" value="Chromosome"/>
</dbReference>
<evidence type="ECO:0000256" key="5">
    <source>
        <dbReference type="SAM" id="Phobius"/>
    </source>
</evidence>
<keyword evidence="2 5" id="KW-0812">Transmembrane</keyword>
<dbReference type="RefSeq" id="WP_161837759.1">
    <property type="nucleotide sequence ID" value="NZ_CP048000.1"/>
</dbReference>
<keyword evidence="8" id="KW-1185">Reference proteome</keyword>
<feature type="transmembrane region" description="Helical" evidence="5">
    <location>
        <begin position="51"/>
        <end position="70"/>
    </location>
</feature>
<evidence type="ECO:0000313" key="8">
    <source>
        <dbReference type="Proteomes" id="UP000464314"/>
    </source>
</evidence>
<dbReference type="KEGG" id="anr:Ana3638_09245"/>
<dbReference type="PROSITE" id="PS51257">
    <property type="entry name" value="PROKAR_LIPOPROTEIN"/>
    <property type="match status" value="1"/>
</dbReference>
<dbReference type="Pfam" id="PF01061">
    <property type="entry name" value="ABC2_membrane"/>
    <property type="match status" value="1"/>
</dbReference>